<comment type="caution">
    <text evidence="3">The sequence shown here is derived from an EMBL/GenBank/DDBJ whole genome shotgun (WGS) entry which is preliminary data.</text>
</comment>
<dbReference type="Proteomes" id="UP001284033">
    <property type="component" value="Unassembled WGS sequence"/>
</dbReference>
<dbReference type="PANTHER" id="PTHR23403">
    <property type="entry name" value="TREHALASE"/>
    <property type="match status" value="1"/>
</dbReference>
<dbReference type="EMBL" id="JAQZHK010000010">
    <property type="protein sequence ID" value="MDY3513488.1"/>
    <property type="molecule type" value="Genomic_DNA"/>
</dbReference>
<evidence type="ECO:0000256" key="2">
    <source>
        <dbReference type="ARBA" id="ARBA00023295"/>
    </source>
</evidence>
<dbReference type="InterPro" id="IPR008928">
    <property type="entry name" value="6-hairpin_glycosidase_sf"/>
</dbReference>
<gene>
    <name evidence="3" type="ORF">PG303_09715</name>
</gene>
<dbReference type="PRINTS" id="PR00744">
    <property type="entry name" value="GLHYDRLASE37"/>
</dbReference>
<dbReference type="Gene3D" id="1.50.10.10">
    <property type="match status" value="1"/>
</dbReference>
<evidence type="ECO:0000256" key="1">
    <source>
        <dbReference type="ARBA" id="ARBA00022801"/>
    </source>
</evidence>
<dbReference type="PANTHER" id="PTHR23403:SF1">
    <property type="entry name" value="TREHALASE"/>
    <property type="match status" value="1"/>
</dbReference>
<dbReference type="InterPro" id="IPR001661">
    <property type="entry name" value="Glyco_hydro_37"/>
</dbReference>
<keyword evidence="2 3" id="KW-0326">Glycosidase</keyword>
<dbReference type="GO" id="GO:0004555">
    <property type="term" value="F:alpha,alpha-trehalase activity"/>
    <property type="evidence" value="ECO:0007669"/>
    <property type="project" value="InterPro"/>
</dbReference>
<dbReference type="PROSITE" id="PS00928">
    <property type="entry name" value="TREHALASE_2"/>
    <property type="match status" value="1"/>
</dbReference>
<sequence>MLHYIDSISDIFHAVQSQEIFKDQKTMADAIPLMSIEEINAAYLSSKDSKDFNLKEFVTKYFRLDMPVVFEVETSSHSLLPIEHHIEQLWTRLERSTIENTGTRIKLPNTYVVPGGRFNEFFYWDSYYIMLGLEEYEKKDMILNMLDNAAHLISEYGFVPNGNRTYFLGRSQPPYFSLMLQLYAKLESNENDFLIKYLEVLEKEYKFWMKGENEDFETHFLRLTKMPNGELLNRYYDNYDTPRPESYMIDLKEAQNIDNKSNFYINIRAACESGWDFSSRWLEDSKDLKSIYTLDLVTPDLNALLWNAENLLSKIYLLINDKEKSEEYSIRAENRKKAIHKYLWSDEFKTYGDYHITKQKIINTNHLGIAYPLFIGLASQSQAECIKDIIENKFLHKGGLVTTTNNSGQQWDSPNAWAPLQWIVCKGLMNYGYYQTAKEIAQKWCSNVENTYKKTGKLMEKYDAINTENIATGGEYPNQDGFGWTNAIYIKMKKIFNL</sequence>
<evidence type="ECO:0000313" key="4">
    <source>
        <dbReference type="Proteomes" id="UP001284033"/>
    </source>
</evidence>
<dbReference type="InterPro" id="IPR018232">
    <property type="entry name" value="Glyco_hydro_37_CS"/>
</dbReference>
<organism evidence="3 4">
    <name type="scientific">Riemerella anatipestifer</name>
    <name type="common">Moraxella anatipestifer</name>
    <dbReference type="NCBI Taxonomy" id="34085"/>
    <lineage>
        <taxon>Bacteria</taxon>
        <taxon>Pseudomonadati</taxon>
        <taxon>Bacteroidota</taxon>
        <taxon>Flavobacteriia</taxon>
        <taxon>Flavobacteriales</taxon>
        <taxon>Weeksellaceae</taxon>
        <taxon>Riemerella</taxon>
    </lineage>
</organism>
<keyword evidence="1" id="KW-0378">Hydrolase</keyword>
<protein>
    <submittedName>
        <fullName evidence="3">Trehalase family glycosidase</fullName>
    </submittedName>
</protein>
<dbReference type="Pfam" id="PF01204">
    <property type="entry name" value="Trehalase"/>
    <property type="match status" value="1"/>
</dbReference>
<dbReference type="SUPFAM" id="SSF48208">
    <property type="entry name" value="Six-hairpin glycosidases"/>
    <property type="match status" value="1"/>
</dbReference>
<dbReference type="RefSeq" id="WP_262988039.1">
    <property type="nucleotide sequence ID" value="NZ_CP168322.1"/>
</dbReference>
<dbReference type="GO" id="GO:0005993">
    <property type="term" value="P:trehalose catabolic process"/>
    <property type="evidence" value="ECO:0007669"/>
    <property type="project" value="TreeGrafter"/>
</dbReference>
<proteinExistence type="predicted"/>
<accession>A0AAP6HHD3</accession>
<dbReference type="AlphaFoldDB" id="A0AAP6HHD3"/>
<name>A0AAP6HHD3_RIEAN</name>
<dbReference type="InterPro" id="IPR012341">
    <property type="entry name" value="6hp_glycosidase-like_sf"/>
</dbReference>
<evidence type="ECO:0000313" key="3">
    <source>
        <dbReference type="EMBL" id="MDY3513488.1"/>
    </source>
</evidence>
<reference evidence="3" key="1">
    <citation type="submission" date="2023-01" db="EMBL/GenBank/DDBJ databases">
        <title>Genome-based studies on antimicrobial resistance profiles of Riemerella anatipestifer in China, 1994 to 2021.</title>
        <authorList>
            <person name="Yang Z."/>
            <person name="Zhu D."/>
        </authorList>
    </citation>
    <scope>NUCLEOTIDE SEQUENCE</scope>
    <source>
        <strain evidence="3">RCAD1218</strain>
    </source>
</reference>